<name>A0A848N0A9_ENTMU</name>
<accession>A0A848N0A9</accession>
<sequence length="51" mass="5687">MPQMINSDGVAIGVNKAWIVSSPMNNTYRRKDIAVRTRIHKEKSKAVLFGG</sequence>
<protein>
    <submittedName>
        <fullName evidence="1">Uncharacterized protein</fullName>
    </submittedName>
</protein>
<comment type="caution">
    <text evidence="1">The sequence shown here is derived from an EMBL/GenBank/DDBJ whole genome shotgun (WGS) entry which is preliminary data.</text>
</comment>
<proteinExistence type="predicted"/>
<dbReference type="Proteomes" id="UP000557857">
    <property type="component" value="Unassembled WGS sequence"/>
</dbReference>
<organism evidence="1 2">
    <name type="scientific">Enterococcus mundtii</name>
    <dbReference type="NCBI Taxonomy" id="53346"/>
    <lineage>
        <taxon>Bacteria</taxon>
        <taxon>Bacillati</taxon>
        <taxon>Bacillota</taxon>
        <taxon>Bacilli</taxon>
        <taxon>Lactobacillales</taxon>
        <taxon>Enterococcaceae</taxon>
        <taxon>Enterococcus</taxon>
    </lineage>
</organism>
<dbReference type="AlphaFoldDB" id="A0A848N0A9"/>
<dbReference type="EMBL" id="JABCAG010000074">
    <property type="protein sequence ID" value="NMP59705.1"/>
    <property type="molecule type" value="Genomic_DNA"/>
</dbReference>
<evidence type="ECO:0000313" key="2">
    <source>
        <dbReference type="Proteomes" id="UP000557857"/>
    </source>
</evidence>
<gene>
    <name evidence="1" type="ORF">HI921_14780</name>
</gene>
<evidence type="ECO:0000313" key="1">
    <source>
        <dbReference type="EMBL" id="NMP59705.1"/>
    </source>
</evidence>
<reference evidence="1 2" key="1">
    <citation type="submission" date="2020-04" db="EMBL/GenBank/DDBJ databases">
        <authorList>
            <person name="Abaymova A."/>
            <person name="Teymurazov M."/>
            <person name="Tazyna O."/>
            <person name="Chatushin Y."/>
            <person name="Svetoch E."/>
            <person name="Pereligyn V."/>
            <person name="Pohylenko V."/>
            <person name="Platonov M."/>
            <person name="Kartsev N."/>
            <person name="Skryabin Y."/>
            <person name="Sizova A."/>
            <person name="Solomentsev V."/>
            <person name="Kislichkina A."/>
            <person name="Bogun A."/>
        </authorList>
    </citation>
    <scope>NUCLEOTIDE SEQUENCE [LARGE SCALE GENOMIC DNA]</scope>
    <source>
        <strain evidence="2">SCPM-O-B-8398 (E28)</strain>
    </source>
</reference>
<dbReference type="RefSeq" id="WP_169059206.1">
    <property type="nucleotide sequence ID" value="NZ_JABCAG010000074.1"/>
</dbReference>